<evidence type="ECO:0000259" key="9">
    <source>
        <dbReference type="PROSITE" id="PS50850"/>
    </source>
</evidence>
<evidence type="ECO:0000256" key="4">
    <source>
        <dbReference type="ARBA" id="ARBA00022692"/>
    </source>
</evidence>
<name>A0ABP7VQ75_9ACTN</name>
<feature type="transmembrane region" description="Helical" evidence="8">
    <location>
        <begin position="89"/>
        <end position="113"/>
    </location>
</feature>
<feature type="compositionally biased region" description="Polar residues" evidence="7">
    <location>
        <begin position="15"/>
        <end position="32"/>
    </location>
</feature>
<evidence type="ECO:0000313" key="10">
    <source>
        <dbReference type="EMBL" id="GAA4071561.1"/>
    </source>
</evidence>
<dbReference type="Pfam" id="PF07690">
    <property type="entry name" value="MFS_1"/>
    <property type="match status" value="1"/>
</dbReference>
<dbReference type="Proteomes" id="UP001500683">
    <property type="component" value="Unassembled WGS sequence"/>
</dbReference>
<reference evidence="11" key="1">
    <citation type="journal article" date="2019" name="Int. J. Syst. Evol. Microbiol.">
        <title>The Global Catalogue of Microorganisms (GCM) 10K type strain sequencing project: providing services to taxonomists for standard genome sequencing and annotation.</title>
        <authorList>
            <consortium name="The Broad Institute Genomics Platform"/>
            <consortium name="The Broad Institute Genome Sequencing Center for Infectious Disease"/>
            <person name="Wu L."/>
            <person name="Ma J."/>
        </authorList>
    </citation>
    <scope>NUCLEOTIDE SEQUENCE [LARGE SCALE GENOMIC DNA]</scope>
    <source>
        <strain evidence="11">JCM 16702</strain>
    </source>
</reference>
<feature type="transmembrane region" description="Helical" evidence="8">
    <location>
        <begin position="407"/>
        <end position="426"/>
    </location>
</feature>
<feature type="transmembrane region" description="Helical" evidence="8">
    <location>
        <begin position="345"/>
        <end position="364"/>
    </location>
</feature>
<feature type="transmembrane region" description="Helical" evidence="8">
    <location>
        <begin position="64"/>
        <end position="83"/>
    </location>
</feature>
<feature type="transmembrane region" description="Helical" evidence="8">
    <location>
        <begin position="189"/>
        <end position="212"/>
    </location>
</feature>
<dbReference type="PROSITE" id="PS50850">
    <property type="entry name" value="MFS"/>
    <property type="match status" value="1"/>
</dbReference>
<dbReference type="Gene3D" id="1.20.1250.20">
    <property type="entry name" value="MFS general substrate transporter like domains"/>
    <property type="match status" value="1"/>
</dbReference>
<gene>
    <name evidence="10" type="ORF">GCM10022214_29240</name>
</gene>
<protein>
    <submittedName>
        <fullName evidence="10">MFS transporter</fullName>
    </submittedName>
</protein>
<dbReference type="PANTHER" id="PTHR43045:SF1">
    <property type="entry name" value="SHIKIMATE TRANSPORTER"/>
    <property type="match status" value="1"/>
</dbReference>
<evidence type="ECO:0000313" key="11">
    <source>
        <dbReference type="Proteomes" id="UP001500683"/>
    </source>
</evidence>
<feature type="transmembrane region" description="Helical" evidence="8">
    <location>
        <begin position="280"/>
        <end position="302"/>
    </location>
</feature>
<evidence type="ECO:0000256" key="1">
    <source>
        <dbReference type="ARBA" id="ARBA00004651"/>
    </source>
</evidence>
<dbReference type="PANTHER" id="PTHR43045">
    <property type="entry name" value="SHIKIMATE TRANSPORTER"/>
    <property type="match status" value="1"/>
</dbReference>
<dbReference type="InterPro" id="IPR011701">
    <property type="entry name" value="MFS"/>
</dbReference>
<feature type="domain" description="Major facilitator superfamily (MFS) profile" evidence="9">
    <location>
        <begin position="52"/>
        <end position="463"/>
    </location>
</feature>
<feature type="region of interest" description="Disordered" evidence="7">
    <location>
        <begin position="465"/>
        <end position="488"/>
    </location>
</feature>
<feature type="transmembrane region" description="Helical" evidence="8">
    <location>
        <begin position="149"/>
        <end position="168"/>
    </location>
</feature>
<feature type="transmembrane region" description="Helical" evidence="8">
    <location>
        <begin position="438"/>
        <end position="457"/>
    </location>
</feature>
<feature type="transmembrane region" description="Helical" evidence="8">
    <location>
        <begin position="125"/>
        <end position="143"/>
    </location>
</feature>
<feature type="transmembrane region" description="Helical" evidence="8">
    <location>
        <begin position="370"/>
        <end position="395"/>
    </location>
</feature>
<keyword evidence="3" id="KW-1003">Cell membrane</keyword>
<keyword evidence="2" id="KW-0813">Transport</keyword>
<feature type="transmembrane region" description="Helical" evidence="8">
    <location>
        <begin position="314"/>
        <end position="333"/>
    </location>
</feature>
<proteinExistence type="predicted"/>
<organism evidence="10 11">
    <name type="scientific">Actinomadura miaoliensis</name>
    <dbReference type="NCBI Taxonomy" id="430685"/>
    <lineage>
        <taxon>Bacteria</taxon>
        <taxon>Bacillati</taxon>
        <taxon>Actinomycetota</taxon>
        <taxon>Actinomycetes</taxon>
        <taxon>Streptosporangiales</taxon>
        <taxon>Thermomonosporaceae</taxon>
        <taxon>Actinomadura</taxon>
    </lineage>
</organism>
<evidence type="ECO:0000256" key="2">
    <source>
        <dbReference type="ARBA" id="ARBA00022448"/>
    </source>
</evidence>
<evidence type="ECO:0000256" key="5">
    <source>
        <dbReference type="ARBA" id="ARBA00022989"/>
    </source>
</evidence>
<keyword evidence="5 8" id="KW-1133">Transmembrane helix</keyword>
<comment type="subcellular location">
    <subcellularLocation>
        <location evidence="1">Cell membrane</location>
        <topology evidence="1">Multi-pass membrane protein</topology>
    </subcellularLocation>
</comment>
<dbReference type="EMBL" id="BAAAZG010000017">
    <property type="protein sequence ID" value="GAA4071561.1"/>
    <property type="molecule type" value="Genomic_DNA"/>
</dbReference>
<dbReference type="SUPFAM" id="SSF103473">
    <property type="entry name" value="MFS general substrate transporter"/>
    <property type="match status" value="1"/>
</dbReference>
<dbReference type="CDD" id="cd17369">
    <property type="entry name" value="MFS_ShiA_like"/>
    <property type="match status" value="1"/>
</dbReference>
<feature type="transmembrane region" description="Helical" evidence="8">
    <location>
        <begin position="224"/>
        <end position="243"/>
    </location>
</feature>
<dbReference type="InterPro" id="IPR020846">
    <property type="entry name" value="MFS_dom"/>
</dbReference>
<comment type="caution">
    <text evidence="10">The sequence shown here is derived from an EMBL/GenBank/DDBJ whole genome shotgun (WGS) entry which is preliminary data.</text>
</comment>
<evidence type="ECO:0000256" key="3">
    <source>
        <dbReference type="ARBA" id="ARBA00022475"/>
    </source>
</evidence>
<accession>A0ABP7VQ75</accession>
<dbReference type="InterPro" id="IPR036259">
    <property type="entry name" value="MFS_trans_sf"/>
</dbReference>
<keyword evidence="6 8" id="KW-0472">Membrane</keyword>
<keyword evidence="11" id="KW-1185">Reference proteome</keyword>
<keyword evidence="4 8" id="KW-0812">Transmembrane</keyword>
<evidence type="ECO:0000256" key="6">
    <source>
        <dbReference type="ARBA" id="ARBA00023136"/>
    </source>
</evidence>
<feature type="region of interest" description="Disordered" evidence="7">
    <location>
        <begin position="15"/>
        <end position="46"/>
    </location>
</feature>
<evidence type="ECO:0000256" key="7">
    <source>
        <dbReference type="SAM" id="MobiDB-lite"/>
    </source>
</evidence>
<evidence type="ECO:0000256" key="8">
    <source>
        <dbReference type="SAM" id="Phobius"/>
    </source>
</evidence>
<sequence>MLTFVGNVAQATATSAVTEQTGHAMSGTTSGHTPARRPGDRPRPSPVQLRRAVLSSYLGSVIEYYDFLLYATASALVFNKVFFSSLDPLAGTVASLGTFTTGYLARPLGGIVFGHFGDRLGRKRMLVVTMVLMGVASTLIGLLPTYDHIGVWAPILLVLLRVLQGVAVGGEWGGAVLMSAEHATSRRGLWASFTNAGAPSGMVVSTLVLTLSASVTTEDQFLSWGWRVPFLLSVLLLALGLFVRLKVEETPVFAEAEAGKSRAAEAPPLLEVLRRHPRNLLLAVGVGFGAFVAQATLTTFLISYAVDAGFPRQTVLNALTLSSALGAVAIVGYSALSDRIGRRPVVLAGAVGMAVVAFPLFPMVDSGSAVLLTLAVVLGQAVMHPAMFGPLAALYSEMFGTRTRYTGASLGYQISATGAGFAPVLFASMTGASAGGTLGVSVLIALSCVVTVLCVLVTKESHRADLAEEPEESTAALGRSTAAEGAAG</sequence>